<name>A0ABT8F126_9BACT</name>
<protein>
    <submittedName>
        <fullName evidence="1">Uncharacterized protein</fullName>
    </submittedName>
</protein>
<gene>
    <name evidence="1" type="ORF">QWY31_00380</name>
</gene>
<dbReference type="EMBL" id="JAUHJS010000001">
    <property type="protein sequence ID" value="MDN4163931.1"/>
    <property type="molecule type" value="Genomic_DNA"/>
</dbReference>
<keyword evidence="2" id="KW-1185">Reference proteome</keyword>
<sequence length="95" mass="10709">MKKPFALYLDARKVGYLSSDIRIAQGKFFKDYKIELNAYCVGAVILVNSPFVSMMLNSISVIENLPKDMYTTFNEAEALNKIEEFLSKIKVASSS</sequence>
<reference evidence="1" key="1">
    <citation type="submission" date="2023-06" db="EMBL/GenBank/DDBJ databases">
        <title>Cytophagales bacterium Strain LB-30, isolated from soil.</title>
        <authorList>
            <person name="Liu B."/>
        </authorList>
    </citation>
    <scope>NUCLEOTIDE SEQUENCE</scope>
    <source>
        <strain evidence="1">LB-30</strain>
    </source>
</reference>
<comment type="caution">
    <text evidence="1">The sequence shown here is derived from an EMBL/GenBank/DDBJ whole genome shotgun (WGS) entry which is preliminary data.</text>
</comment>
<evidence type="ECO:0000313" key="2">
    <source>
        <dbReference type="Proteomes" id="UP001168552"/>
    </source>
</evidence>
<accession>A0ABT8F126</accession>
<proteinExistence type="predicted"/>
<organism evidence="1 2">
    <name type="scientific">Shiella aurantiaca</name>
    <dbReference type="NCBI Taxonomy" id="3058365"/>
    <lineage>
        <taxon>Bacteria</taxon>
        <taxon>Pseudomonadati</taxon>
        <taxon>Bacteroidota</taxon>
        <taxon>Cytophagia</taxon>
        <taxon>Cytophagales</taxon>
        <taxon>Shiellaceae</taxon>
        <taxon>Shiella</taxon>
    </lineage>
</organism>
<dbReference type="Proteomes" id="UP001168552">
    <property type="component" value="Unassembled WGS sequence"/>
</dbReference>
<evidence type="ECO:0000313" key="1">
    <source>
        <dbReference type="EMBL" id="MDN4163931.1"/>
    </source>
</evidence>